<protein>
    <submittedName>
        <fullName evidence="2">Uncharacterized protein</fullName>
    </submittedName>
</protein>
<reference evidence="2" key="1">
    <citation type="submission" date="2019-08" db="EMBL/GenBank/DDBJ databases">
        <authorList>
            <person name="Kucharzyk K."/>
            <person name="Murdoch R.W."/>
            <person name="Higgins S."/>
            <person name="Loffler F."/>
        </authorList>
    </citation>
    <scope>NUCLEOTIDE SEQUENCE</scope>
</reference>
<accession>A0A645A528</accession>
<sequence length="356" mass="39116">MVVGFHWPVPWHRHFLEHQAQFPLAAITYPEGRVAGLGKRLPRRAFLLPQRVVGVAAGLDEGEELAVGDQVAAGLEGGHVGHVSAEFVVPSVDQRFAALAAETQAGRRDVDQRVGRRGIAFAAWRPGWMRLHVLPVVLADQHRRGFEMDALVLDAHQDGPERIFPADWQAQWMGADDAIHDRPYLAAIGADFGDARPVVAGVVEIIPAHLIDPDREHRFQSWIETLGDQAGEQELIDEEGGRVAEVEDQWVTQADGFAEVGIVPHQDLEQRFVAVEGCVKIVQQFATAGLDIGAGQLGRSGEELRHRRYGHDGVSQTVREDPPLIKPAGADRRPSRGQRHRTAGSRPGARQRSPRG</sequence>
<proteinExistence type="predicted"/>
<comment type="caution">
    <text evidence="2">The sequence shown here is derived from an EMBL/GenBank/DDBJ whole genome shotgun (WGS) entry which is preliminary data.</text>
</comment>
<feature type="region of interest" description="Disordered" evidence="1">
    <location>
        <begin position="308"/>
        <end position="356"/>
    </location>
</feature>
<organism evidence="2">
    <name type="scientific">bioreactor metagenome</name>
    <dbReference type="NCBI Taxonomy" id="1076179"/>
    <lineage>
        <taxon>unclassified sequences</taxon>
        <taxon>metagenomes</taxon>
        <taxon>ecological metagenomes</taxon>
    </lineage>
</organism>
<feature type="compositionally biased region" description="Basic and acidic residues" evidence="1">
    <location>
        <begin position="318"/>
        <end position="334"/>
    </location>
</feature>
<dbReference type="AlphaFoldDB" id="A0A645A528"/>
<dbReference type="EMBL" id="VSSQ01012040">
    <property type="protein sequence ID" value="MPM48295.1"/>
    <property type="molecule type" value="Genomic_DNA"/>
</dbReference>
<evidence type="ECO:0000256" key="1">
    <source>
        <dbReference type="SAM" id="MobiDB-lite"/>
    </source>
</evidence>
<gene>
    <name evidence="2" type="ORF">SDC9_95019</name>
</gene>
<name>A0A645A528_9ZZZZ</name>
<evidence type="ECO:0000313" key="2">
    <source>
        <dbReference type="EMBL" id="MPM48295.1"/>
    </source>
</evidence>